<proteinExistence type="predicted"/>
<keyword evidence="3" id="KW-1185">Reference proteome</keyword>
<name>A0ABY9REN1_9BURK</name>
<feature type="domain" description="N-acetyltransferase" evidence="1">
    <location>
        <begin position="120"/>
        <end position="248"/>
    </location>
</feature>
<dbReference type="EC" id="2.3.1.-" evidence="2"/>
<dbReference type="Gene3D" id="3.40.630.30">
    <property type="match status" value="1"/>
</dbReference>
<organism evidence="2 3">
    <name type="scientific">Undibacterium cyanobacteriorum</name>
    <dbReference type="NCBI Taxonomy" id="3073561"/>
    <lineage>
        <taxon>Bacteria</taxon>
        <taxon>Pseudomonadati</taxon>
        <taxon>Pseudomonadota</taxon>
        <taxon>Betaproteobacteria</taxon>
        <taxon>Burkholderiales</taxon>
        <taxon>Oxalobacteraceae</taxon>
        <taxon>Undibacterium</taxon>
    </lineage>
</organism>
<accession>A0ABY9REN1</accession>
<dbReference type="EMBL" id="CP133720">
    <property type="protein sequence ID" value="WMW79688.1"/>
    <property type="molecule type" value="Genomic_DNA"/>
</dbReference>
<reference evidence="2" key="1">
    <citation type="submission" date="2023-09" db="EMBL/GenBank/DDBJ databases">
        <title>Undibacterium sp. 20NA77.5 isolated from freshwater.</title>
        <authorList>
            <person name="Le V."/>
            <person name="Ko S.-R."/>
            <person name="Ahn C.-Y."/>
            <person name="Oh H.-M."/>
        </authorList>
    </citation>
    <scope>NUCLEOTIDE SEQUENCE</scope>
    <source>
        <strain evidence="2">20NA77.5</strain>
    </source>
</reference>
<dbReference type="InterPro" id="IPR000182">
    <property type="entry name" value="GNAT_dom"/>
</dbReference>
<dbReference type="CDD" id="cd04301">
    <property type="entry name" value="NAT_SF"/>
    <property type="match status" value="1"/>
</dbReference>
<dbReference type="Pfam" id="PF08445">
    <property type="entry name" value="FR47"/>
    <property type="match status" value="1"/>
</dbReference>
<dbReference type="InterPro" id="IPR013653">
    <property type="entry name" value="GCN5-like_dom"/>
</dbReference>
<evidence type="ECO:0000313" key="2">
    <source>
        <dbReference type="EMBL" id="WMW79688.1"/>
    </source>
</evidence>
<dbReference type="SUPFAM" id="SSF55729">
    <property type="entry name" value="Acyl-CoA N-acyltransferases (Nat)"/>
    <property type="match status" value="1"/>
</dbReference>
<dbReference type="Proteomes" id="UP001181355">
    <property type="component" value="Chromosome"/>
</dbReference>
<dbReference type="RefSeq" id="WP_309481183.1">
    <property type="nucleotide sequence ID" value="NZ_CP133720.1"/>
</dbReference>
<protein>
    <submittedName>
        <fullName evidence="2">GNAT family N-acetyltransferase</fullName>
        <ecNumber evidence="2">2.3.1.-</ecNumber>
    </submittedName>
</protein>
<dbReference type="PROSITE" id="PS51186">
    <property type="entry name" value="GNAT"/>
    <property type="match status" value="1"/>
</dbReference>
<evidence type="ECO:0000259" key="1">
    <source>
        <dbReference type="PROSITE" id="PS51186"/>
    </source>
</evidence>
<keyword evidence="2" id="KW-0808">Transferase</keyword>
<dbReference type="InterPro" id="IPR016181">
    <property type="entry name" value="Acyl_CoA_acyltransferase"/>
</dbReference>
<keyword evidence="2" id="KW-0012">Acyltransferase</keyword>
<evidence type="ECO:0000313" key="3">
    <source>
        <dbReference type="Proteomes" id="UP001181355"/>
    </source>
</evidence>
<dbReference type="GO" id="GO:0016746">
    <property type="term" value="F:acyltransferase activity"/>
    <property type="evidence" value="ECO:0007669"/>
    <property type="project" value="UniProtKB-KW"/>
</dbReference>
<sequence>MLSKPSLSSSTESPLHNVFWQSLNGHHRHFSTGDTRARRYSTGFSPIVGFPQEDQADFHALTELFEIGEQFYCGGWTGTVPDGWTLHADAKMYRMIWQGDASSIDLEADEDTHRSRYPDLVLAPVLAEHAEQAVALARLTNPGPFGLRTIELGDYLAYFQDQKLVAMSGERMHAGQFHEVSGVCTHPDFQGKGLARRLMNIIISRQLARGETPFLHVMSHNHHAHELYLRMGFRDDCETPVRVLSRAR</sequence>
<gene>
    <name evidence="2" type="ORF">RF679_13640</name>
</gene>